<dbReference type="VEuPathDB" id="VectorBase:CPIJ014881"/>
<dbReference type="Proteomes" id="UP000002320">
    <property type="component" value="Unassembled WGS sequence"/>
</dbReference>
<feature type="compositionally biased region" description="Basic and acidic residues" evidence="1">
    <location>
        <begin position="634"/>
        <end position="647"/>
    </location>
</feature>
<feature type="compositionally biased region" description="Basic and acidic residues" evidence="1">
    <location>
        <begin position="81"/>
        <end position="103"/>
    </location>
</feature>
<reference evidence="2" key="1">
    <citation type="submission" date="2007-03" db="EMBL/GenBank/DDBJ databases">
        <title>Annotation of Culex pipiens quinquefasciatus.</title>
        <authorList>
            <consortium name="The Broad Institute Genome Sequencing Platform"/>
            <person name="Atkinson P.W."/>
            <person name="Hemingway J."/>
            <person name="Christensen B.M."/>
            <person name="Higgs S."/>
            <person name="Kodira C."/>
            <person name="Hannick L."/>
            <person name="Megy K."/>
            <person name="O'Leary S."/>
            <person name="Pearson M."/>
            <person name="Haas B.J."/>
            <person name="Mauceli E."/>
            <person name="Wortman J.R."/>
            <person name="Lee N.H."/>
            <person name="Guigo R."/>
            <person name="Stanke M."/>
            <person name="Alvarado L."/>
            <person name="Amedeo P."/>
            <person name="Antoine C.H."/>
            <person name="Arensburger P."/>
            <person name="Bidwell S.L."/>
            <person name="Crawford M."/>
            <person name="Camaro F."/>
            <person name="Devon K."/>
            <person name="Engels R."/>
            <person name="Hammond M."/>
            <person name="Howarth C."/>
            <person name="Koehrsen M."/>
            <person name="Lawson D."/>
            <person name="Montgomery P."/>
            <person name="Nene V."/>
            <person name="Nusbaum C."/>
            <person name="Puiu D."/>
            <person name="Romero-Severson J."/>
            <person name="Severson D.W."/>
            <person name="Shumway M."/>
            <person name="Sisk P."/>
            <person name="Stolte C."/>
            <person name="Zeng Q."/>
            <person name="Eisenstadt E."/>
            <person name="Fraser-Liggett C."/>
            <person name="Strausberg R."/>
            <person name="Galagan J."/>
            <person name="Birren B."/>
            <person name="Collins F.H."/>
        </authorList>
    </citation>
    <scope>NUCLEOTIDE SEQUENCE [LARGE SCALE GENOMIC DNA]</scope>
    <source>
        <strain evidence="2">JHB</strain>
    </source>
</reference>
<dbReference type="KEGG" id="cqu:CpipJ_CPIJ014881"/>
<name>B0X5T5_CULQU</name>
<gene>
    <name evidence="3" type="primary">6048035</name>
    <name evidence="2" type="ORF">CpipJ_CPIJ014881</name>
</gene>
<dbReference type="InParanoid" id="B0X5T5"/>
<feature type="region of interest" description="Disordered" evidence="1">
    <location>
        <begin position="718"/>
        <end position="757"/>
    </location>
</feature>
<dbReference type="EMBL" id="DS232395">
    <property type="protein sequence ID" value="EDS41066.1"/>
    <property type="molecule type" value="Genomic_DNA"/>
</dbReference>
<evidence type="ECO:0000256" key="1">
    <source>
        <dbReference type="SAM" id="MobiDB-lite"/>
    </source>
</evidence>
<dbReference type="eggNOG" id="ENOG502S2FX">
    <property type="taxonomic scope" value="Eukaryota"/>
</dbReference>
<feature type="region of interest" description="Disordered" evidence="1">
    <location>
        <begin position="634"/>
        <end position="655"/>
    </location>
</feature>
<feature type="compositionally biased region" description="Polar residues" evidence="1">
    <location>
        <begin position="718"/>
        <end position="741"/>
    </location>
</feature>
<dbReference type="STRING" id="7176.B0X5T5"/>
<dbReference type="EnsemblMetazoa" id="CPIJ014881-RA">
    <property type="protein sequence ID" value="CPIJ014881-PA"/>
    <property type="gene ID" value="CPIJ014881"/>
</dbReference>
<dbReference type="AlphaFoldDB" id="B0X5T5"/>
<dbReference type="FunCoup" id="B0X5T5">
    <property type="interactions" value="2"/>
</dbReference>
<dbReference type="HOGENOM" id="CLU_292095_0_0_1"/>
<reference evidence="3" key="2">
    <citation type="submission" date="2021-02" db="UniProtKB">
        <authorList>
            <consortium name="EnsemblMetazoa"/>
        </authorList>
    </citation>
    <scope>IDENTIFICATION</scope>
    <source>
        <strain evidence="3">JHB</strain>
    </source>
</reference>
<feature type="compositionally biased region" description="Polar residues" evidence="1">
    <location>
        <begin position="37"/>
        <end position="47"/>
    </location>
</feature>
<feature type="compositionally biased region" description="Basic and acidic residues" evidence="1">
    <location>
        <begin position="25"/>
        <end position="35"/>
    </location>
</feature>
<proteinExistence type="predicted"/>
<sequence>MDTSVDESFEAIDLEDITFKRNNVRRSDVGTKESSEELQATDETASFLTGDRKQRGYNYPPPEKLFNPELKPAKFVTLNDQPKETSPRTPKKLDSDISRKSESRNAIPSNALPFVTRTTTPVPVRQYTLKATTVSTGRGSTTHETSTLNQKFEQKPFLDHGLKQKTSVSSTPSSMNFNVYTTARKPITKSKDKPYYTPTIPTITNKALAEQTTSATSAVPSSDAAEHAMEMMKTLQNLDFPEPVQDFRTGIEVPPSSGPNVLHSLALYFANDSGNTSTTAETPTQMRTEEFAPRNYHHSVSSSLLSRRTIDKYIQLFGGQTARPNVESFEYESRINDESGNDLEGQYSRHPLFGEFESIQVRELAQVFTHALSAYLQDPDSFRRILSEIRPKAPTKIIISNHLDNRLTRDDDITVEEASYLAARLQGPQYPGNVMMENKEVLEYSDVTLPSTVKRETTAVGLEVTTEMPKNKSLIKETPASKYITNNLEKSAAAYRERQKQNSRTSVDFKNELAHEVNEELGTLKPPLFRTGLNIENFEEKSESNNFVRHNTPIYATRPAELTTTSTEATPTVYFELLPPKNELSDLANTDFLHDHDDLLEEDEQLQRAQSQSLVASQNQGYVNFKKSLMSKSKISETNKESSDVNNKHQSNKKGYYITKQTPLENNVATEASSSKTTISYTVFLDPLTINDGLMNSDEVKATTISNAKKYLPRNETKATNSYIKPTTPSEHDPNTTTVKSIRSRTGKSRTVTQSNNDEYSEKEVLDTMQMKANKIFGKLNDEEADHLMHVMKTADTNKSVRRLILLLIQTCDDNYYKTAEESRKLLLNALINIDSKEDDSSEVRIVSSKFRNTDVGKSITTFSTPIVTYSNKPFERLTGVTAGLELESRGVLETTTTGYEDTNSTIMDLSIETYTKFNELRSNSGETETTTLAFSEQPELFTTTDTPTTTIEHETTTIAPTPTEMPSTTPVQPDERDLQALKVSTSSRIPKQLGSAFNYVAESSIKKSNRHSDTRALELLRMAKIPSGGDFSLVEKHCFKKNT</sequence>
<evidence type="ECO:0000313" key="3">
    <source>
        <dbReference type="EnsemblMetazoa" id="CPIJ014881-PA"/>
    </source>
</evidence>
<protein>
    <submittedName>
        <fullName evidence="2 3">Uncharacterized protein</fullName>
    </submittedName>
</protein>
<evidence type="ECO:0000313" key="4">
    <source>
        <dbReference type="Proteomes" id="UP000002320"/>
    </source>
</evidence>
<evidence type="ECO:0000313" key="2">
    <source>
        <dbReference type="EMBL" id="EDS41066.1"/>
    </source>
</evidence>
<accession>B0X5T5</accession>
<keyword evidence="4" id="KW-1185">Reference proteome</keyword>
<organism>
    <name type="scientific">Culex quinquefasciatus</name>
    <name type="common">Southern house mosquito</name>
    <name type="synonym">Culex pungens</name>
    <dbReference type="NCBI Taxonomy" id="7176"/>
    <lineage>
        <taxon>Eukaryota</taxon>
        <taxon>Metazoa</taxon>
        <taxon>Ecdysozoa</taxon>
        <taxon>Arthropoda</taxon>
        <taxon>Hexapoda</taxon>
        <taxon>Insecta</taxon>
        <taxon>Pterygota</taxon>
        <taxon>Neoptera</taxon>
        <taxon>Endopterygota</taxon>
        <taxon>Diptera</taxon>
        <taxon>Nematocera</taxon>
        <taxon>Culicoidea</taxon>
        <taxon>Culicidae</taxon>
        <taxon>Culicinae</taxon>
        <taxon>Culicini</taxon>
        <taxon>Culex</taxon>
        <taxon>Culex</taxon>
    </lineage>
</organism>
<feature type="region of interest" description="Disordered" evidence="1">
    <location>
        <begin position="21"/>
        <end position="110"/>
    </location>
</feature>